<name>A0A8J5XT49_9ROSI</name>
<evidence type="ECO:0000259" key="2">
    <source>
        <dbReference type="Pfam" id="PF13966"/>
    </source>
</evidence>
<sequence length="351" mass="40263">MAARGLLEMGSGWRIGDGASANLWNAQWIPGSKNRRLKCRNITTKYTLVADLINHEKGTWCEDVVREIADATQVDAILSTLLSRLQIPDIRIWRVDGSVVYTVKSGYRLLTQSKLPKQNIPNDSTGITATTFFTKLWSLQLPQKIKIHLWKTYRNFLPTFTNLEKRHLSTSSACLMCSDEWDSVDHILRFCLLTIQVMDALHITRSTVPTRMEHRKWLIDSFMMGDDLNRKILTVTNGRFDAFVAEALACERALWFVGELGFQYIEVEGDSLALIKKLRSSEQDRSILSPIILEIKNMVISFESVTFSHVWREQNEAAHSKAMEGRRLAVDHYWIEEAPEMAEKVVEKDMV</sequence>
<dbReference type="EMBL" id="JAHUZN010000012">
    <property type="protein sequence ID" value="KAG8474663.1"/>
    <property type="molecule type" value="Genomic_DNA"/>
</dbReference>
<evidence type="ECO:0000313" key="4">
    <source>
        <dbReference type="Proteomes" id="UP000701853"/>
    </source>
</evidence>
<reference evidence="3 4" key="1">
    <citation type="journal article" date="2021" name="bioRxiv">
        <title>The Gossypium anomalum genome as a resource for cotton improvement and evolutionary analysis of hybrid incompatibility.</title>
        <authorList>
            <person name="Grover C.E."/>
            <person name="Yuan D."/>
            <person name="Arick M.A."/>
            <person name="Miller E.R."/>
            <person name="Hu G."/>
            <person name="Peterson D.G."/>
            <person name="Wendel J.F."/>
            <person name="Udall J.A."/>
        </authorList>
    </citation>
    <scope>NUCLEOTIDE SEQUENCE [LARGE SCALE GENOMIC DNA]</scope>
    <source>
        <strain evidence="3">JFW-Udall</strain>
        <tissue evidence="3">Leaf</tissue>
    </source>
</reference>
<dbReference type="Proteomes" id="UP000701853">
    <property type="component" value="Chromosome 12"/>
</dbReference>
<dbReference type="InterPro" id="IPR052929">
    <property type="entry name" value="RNase_H-like_EbsB-rel"/>
</dbReference>
<dbReference type="CDD" id="cd06222">
    <property type="entry name" value="RNase_H_like"/>
    <property type="match status" value="1"/>
</dbReference>
<dbReference type="GO" id="GO:0003676">
    <property type="term" value="F:nucleic acid binding"/>
    <property type="evidence" value="ECO:0007669"/>
    <property type="project" value="InterPro"/>
</dbReference>
<dbReference type="AlphaFoldDB" id="A0A8J5XT49"/>
<dbReference type="InterPro" id="IPR012337">
    <property type="entry name" value="RNaseH-like_sf"/>
</dbReference>
<dbReference type="GO" id="GO:0004523">
    <property type="term" value="F:RNA-DNA hybrid ribonuclease activity"/>
    <property type="evidence" value="ECO:0007669"/>
    <property type="project" value="InterPro"/>
</dbReference>
<dbReference type="InterPro" id="IPR026960">
    <property type="entry name" value="RVT-Znf"/>
</dbReference>
<accession>A0A8J5XT49</accession>
<dbReference type="InterPro" id="IPR036397">
    <property type="entry name" value="RNaseH_sf"/>
</dbReference>
<feature type="domain" description="RNase H type-1" evidence="1">
    <location>
        <begin position="237"/>
        <end position="322"/>
    </location>
</feature>
<comment type="caution">
    <text evidence="3">The sequence shown here is derived from an EMBL/GenBank/DDBJ whole genome shotgun (WGS) entry which is preliminary data.</text>
</comment>
<dbReference type="PANTHER" id="PTHR47074">
    <property type="entry name" value="BNAC02G40300D PROTEIN"/>
    <property type="match status" value="1"/>
</dbReference>
<evidence type="ECO:0008006" key="5">
    <source>
        <dbReference type="Google" id="ProtNLM"/>
    </source>
</evidence>
<dbReference type="OrthoDB" id="956065at2759"/>
<feature type="domain" description="Reverse transcriptase zinc-binding" evidence="2">
    <location>
        <begin position="101"/>
        <end position="196"/>
    </location>
</feature>
<gene>
    <name evidence="3" type="ORF">CXB51_031188</name>
</gene>
<dbReference type="InterPro" id="IPR002156">
    <property type="entry name" value="RNaseH_domain"/>
</dbReference>
<keyword evidence="4" id="KW-1185">Reference proteome</keyword>
<dbReference type="PANTHER" id="PTHR47074:SF61">
    <property type="entry name" value="RNASE H TYPE-1 DOMAIN-CONTAINING PROTEIN"/>
    <property type="match status" value="1"/>
</dbReference>
<dbReference type="SUPFAM" id="SSF53098">
    <property type="entry name" value="Ribonuclease H-like"/>
    <property type="match status" value="1"/>
</dbReference>
<evidence type="ECO:0000259" key="1">
    <source>
        <dbReference type="Pfam" id="PF13456"/>
    </source>
</evidence>
<dbReference type="Pfam" id="PF13966">
    <property type="entry name" value="zf-RVT"/>
    <property type="match status" value="1"/>
</dbReference>
<organism evidence="3 4">
    <name type="scientific">Gossypium anomalum</name>
    <dbReference type="NCBI Taxonomy" id="47600"/>
    <lineage>
        <taxon>Eukaryota</taxon>
        <taxon>Viridiplantae</taxon>
        <taxon>Streptophyta</taxon>
        <taxon>Embryophyta</taxon>
        <taxon>Tracheophyta</taxon>
        <taxon>Spermatophyta</taxon>
        <taxon>Magnoliopsida</taxon>
        <taxon>eudicotyledons</taxon>
        <taxon>Gunneridae</taxon>
        <taxon>Pentapetalae</taxon>
        <taxon>rosids</taxon>
        <taxon>malvids</taxon>
        <taxon>Malvales</taxon>
        <taxon>Malvaceae</taxon>
        <taxon>Malvoideae</taxon>
        <taxon>Gossypium</taxon>
    </lineage>
</organism>
<evidence type="ECO:0000313" key="3">
    <source>
        <dbReference type="EMBL" id="KAG8474663.1"/>
    </source>
</evidence>
<dbReference type="InterPro" id="IPR044730">
    <property type="entry name" value="RNase_H-like_dom_plant"/>
</dbReference>
<proteinExistence type="predicted"/>
<protein>
    <recommendedName>
        <fullName evidence="5">RNase H type-1 domain-containing protein</fullName>
    </recommendedName>
</protein>
<dbReference type="Pfam" id="PF13456">
    <property type="entry name" value="RVT_3"/>
    <property type="match status" value="1"/>
</dbReference>
<dbReference type="Gene3D" id="3.30.420.10">
    <property type="entry name" value="Ribonuclease H-like superfamily/Ribonuclease H"/>
    <property type="match status" value="1"/>
</dbReference>